<evidence type="ECO:0000313" key="2">
    <source>
        <dbReference type="EMBL" id="CAH0401737.1"/>
    </source>
</evidence>
<reference evidence="2" key="1">
    <citation type="submission" date="2021-12" db="EMBL/GenBank/DDBJ databases">
        <authorList>
            <person name="King R."/>
        </authorList>
    </citation>
    <scope>NUCLEOTIDE SEQUENCE</scope>
</reference>
<feature type="region of interest" description="Disordered" evidence="1">
    <location>
        <begin position="1"/>
        <end position="113"/>
    </location>
</feature>
<proteinExistence type="predicted"/>
<feature type="compositionally biased region" description="Basic and acidic residues" evidence="1">
    <location>
        <begin position="71"/>
        <end position="90"/>
    </location>
</feature>
<evidence type="ECO:0000313" key="3">
    <source>
        <dbReference type="Proteomes" id="UP001153292"/>
    </source>
</evidence>
<name>A0ABN8B3Z6_CHISP</name>
<sequence>MKTVSSLKSNSKVESPKTPGGISKSLLTPCRRVGLSRNWRNKGPSPFISPLSGNTETKIESIGTSKKRKHLSDEEVSKEPEQELSSKECLDNSQNNKPLVTSTDIDTTPSRNISIPQRKRSKTLITSKIDNSITETQVPETHFYTFNEKENVEVELNKGKIENIAVEEKVVTTPSRTNSNTIRKSKRPTDSVQSFTTNNSQVDYSNKVEDCSDNNIIKDQQKVCEKKSPENLTKECIVLIQKKIFKKDIDKIKQCNKLKTKDVNPVSQTLFDSDSDDVPLSILNKKNESKVVEPTIINLDDDDDFTESTKVKVKKLEDKTTSTGGLHNKTNVKKKSNKQTEVVQKLKTESVCLEPKPSQSQSSFDDDEDFAIDKRTILIRKSYEKVTKPSKAKSTGSITQKDIDNIKARIEIKKKLLLAKAMTEDTEELRELVKKWQKGCQDAVMELMQLIRQKFPDKQNMDYSEILSSLKIPVSMVGYDEENDSFITPTDEDIILAKFRDL</sequence>
<organism evidence="2 3">
    <name type="scientific">Chilo suppressalis</name>
    <name type="common">Asiatic rice borer moth</name>
    <dbReference type="NCBI Taxonomy" id="168631"/>
    <lineage>
        <taxon>Eukaryota</taxon>
        <taxon>Metazoa</taxon>
        <taxon>Ecdysozoa</taxon>
        <taxon>Arthropoda</taxon>
        <taxon>Hexapoda</taxon>
        <taxon>Insecta</taxon>
        <taxon>Pterygota</taxon>
        <taxon>Neoptera</taxon>
        <taxon>Endopterygota</taxon>
        <taxon>Lepidoptera</taxon>
        <taxon>Glossata</taxon>
        <taxon>Ditrysia</taxon>
        <taxon>Pyraloidea</taxon>
        <taxon>Crambidae</taxon>
        <taxon>Crambinae</taxon>
        <taxon>Chilo</taxon>
    </lineage>
</organism>
<feature type="compositionally biased region" description="Polar residues" evidence="1">
    <location>
        <begin position="1"/>
        <end position="13"/>
    </location>
</feature>
<feature type="compositionally biased region" description="Polar residues" evidence="1">
    <location>
        <begin position="91"/>
        <end position="113"/>
    </location>
</feature>
<evidence type="ECO:0008006" key="4">
    <source>
        <dbReference type="Google" id="ProtNLM"/>
    </source>
</evidence>
<evidence type="ECO:0000256" key="1">
    <source>
        <dbReference type="SAM" id="MobiDB-lite"/>
    </source>
</evidence>
<gene>
    <name evidence="2" type="ORF">CHILSU_LOCUS4971</name>
</gene>
<feature type="region of interest" description="Disordered" evidence="1">
    <location>
        <begin position="175"/>
        <end position="197"/>
    </location>
</feature>
<keyword evidence="3" id="KW-1185">Reference proteome</keyword>
<dbReference type="Gene3D" id="6.10.140.1020">
    <property type="match status" value="1"/>
</dbReference>
<protein>
    <recommendedName>
        <fullName evidence="4">Swi5-dependent recombination DNA repair protein 1 homolog</fullName>
    </recommendedName>
</protein>
<dbReference type="EMBL" id="OU963895">
    <property type="protein sequence ID" value="CAH0401737.1"/>
    <property type="molecule type" value="Genomic_DNA"/>
</dbReference>
<accession>A0ABN8B3Z6</accession>
<dbReference type="Proteomes" id="UP001153292">
    <property type="component" value="Chromosome 2"/>
</dbReference>